<evidence type="ECO:0000313" key="6">
    <source>
        <dbReference type="Proteomes" id="UP000076625"/>
    </source>
</evidence>
<organism evidence="5 6">
    <name type="scientific">Crenobacter luteus</name>
    <dbReference type="NCBI Taxonomy" id="1452487"/>
    <lineage>
        <taxon>Bacteria</taxon>
        <taxon>Pseudomonadati</taxon>
        <taxon>Pseudomonadota</taxon>
        <taxon>Betaproteobacteria</taxon>
        <taxon>Neisseriales</taxon>
        <taxon>Neisseriaceae</taxon>
        <taxon>Crenobacter</taxon>
    </lineage>
</organism>
<reference evidence="6" key="1">
    <citation type="submission" date="2016-01" db="EMBL/GenBank/DDBJ databases">
        <title>Draft genome of Chromobacterium sp. F49.</title>
        <authorList>
            <person name="Hong K.W."/>
        </authorList>
    </citation>
    <scope>NUCLEOTIDE SEQUENCE [LARGE SCALE GENOMIC DNA]</scope>
    <source>
        <strain evidence="6">CN10</strain>
    </source>
</reference>
<dbReference type="GO" id="GO:0043565">
    <property type="term" value="F:sequence-specific DNA binding"/>
    <property type="evidence" value="ECO:0007669"/>
    <property type="project" value="InterPro"/>
</dbReference>
<keyword evidence="6" id="KW-1185">Reference proteome</keyword>
<name>A0A165EK42_9NEIS</name>
<dbReference type="EMBL" id="LQQU01000060">
    <property type="protein sequence ID" value="KZE24959.1"/>
    <property type="molecule type" value="Genomic_DNA"/>
</dbReference>
<dbReference type="RefSeq" id="WP_066614883.1">
    <property type="nucleotide sequence ID" value="NZ_LQQU01000060.1"/>
</dbReference>
<comment type="caution">
    <text evidence="5">The sequence shown here is derived from an EMBL/GenBank/DDBJ whole genome shotgun (WGS) entry which is preliminary data.</text>
</comment>
<dbReference type="PANTHER" id="PTHR46796">
    <property type="entry name" value="HTH-TYPE TRANSCRIPTIONAL ACTIVATOR RHAS-RELATED"/>
    <property type="match status" value="1"/>
</dbReference>
<feature type="domain" description="HTH araC/xylS-type" evidence="4">
    <location>
        <begin position="173"/>
        <end position="270"/>
    </location>
</feature>
<dbReference type="PROSITE" id="PS01124">
    <property type="entry name" value="HTH_ARAC_FAMILY_2"/>
    <property type="match status" value="1"/>
</dbReference>
<dbReference type="InterPro" id="IPR003313">
    <property type="entry name" value="AraC-bd"/>
</dbReference>
<evidence type="ECO:0000256" key="1">
    <source>
        <dbReference type="ARBA" id="ARBA00023015"/>
    </source>
</evidence>
<keyword evidence="2" id="KW-0238">DNA-binding</keyword>
<dbReference type="AlphaFoldDB" id="A0A165EK42"/>
<gene>
    <name evidence="5" type="ORF">AVW16_03840</name>
</gene>
<dbReference type="Pfam" id="PF12833">
    <property type="entry name" value="HTH_18"/>
    <property type="match status" value="1"/>
</dbReference>
<dbReference type="Proteomes" id="UP000076625">
    <property type="component" value="Unassembled WGS sequence"/>
</dbReference>
<keyword evidence="1" id="KW-0805">Transcription regulation</keyword>
<sequence>MNDTEYARFFRADDVAPLECLDARYVEHAFAPHLHDEYVVAVLTGGVETYRYRGQLCRAGPGTIAVINPQEVHTGEAGAADGWAYRVFYPSLDFVARVAGEVGGRPGPLPVFDASVLADAALAARLAALHRLLERETDALVRESALLDGFAALMLRHMRVVAAPAPDHPAALARAKERLAEALDEKLTLSELAAEVALSPFHLSRLFRRAYGLPPAAWRTQLRIARARGLLAQGVAPAEVAQRLGFADQSHLTRAFGRALGVTPAAYQKALRG</sequence>
<evidence type="ECO:0000256" key="3">
    <source>
        <dbReference type="ARBA" id="ARBA00023163"/>
    </source>
</evidence>
<dbReference type="SMART" id="SM00342">
    <property type="entry name" value="HTH_ARAC"/>
    <property type="match status" value="1"/>
</dbReference>
<dbReference type="SUPFAM" id="SSF46689">
    <property type="entry name" value="Homeodomain-like"/>
    <property type="match status" value="2"/>
</dbReference>
<dbReference type="SUPFAM" id="SSF51215">
    <property type="entry name" value="Regulatory protein AraC"/>
    <property type="match status" value="1"/>
</dbReference>
<keyword evidence="3" id="KW-0804">Transcription</keyword>
<dbReference type="OrthoDB" id="3631840at2"/>
<evidence type="ECO:0000256" key="2">
    <source>
        <dbReference type="ARBA" id="ARBA00023125"/>
    </source>
</evidence>
<dbReference type="Pfam" id="PF02311">
    <property type="entry name" value="AraC_binding"/>
    <property type="match status" value="1"/>
</dbReference>
<dbReference type="InterPro" id="IPR050204">
    <property type="entry name" value="AraC_XylS_family_regulators"/>
</dbReference>
<evidence type="ECO:0000259" key="4">
    <source>
        <dbReference type="PROSITE" id="PS01124"/>
    </source>
</evidence>
<dbReference type="PANTHER" id="PTHR46796:SF2">
    <property type="entry name" value="TRANSCRIPTIONAL REGULATORY PROTEIN"/>
    <property type="match status" value="1"/>
</dbReference>
<dbReference type="InterPro" id="IPR009057">
    <property type="entry name" value="Homeodomain-like_sf"/>
</dbReference>
<evidence type="ECO:0000313" key="5">
    <source>
        <dbReference type="EMBL" id="KZE24959.1"/>
    </source>
</evidence>
<dbReference type="InterPro" id="IPR037923">
    <property type="entry name" value="HTH-like"/>
</dbReference>
<protein>
    <submittedName>
        <fullName evidence="5">AraC family transcriptional regulator</fullName>
    </submittedName>
</protein>
<dbReference type="InterPro" id="IPR018060">
    <property type="entry name" value="HTH_AraC"/>
</dbReference>
<accession>A0A165EK42</accession>
<dbReference type="Gene3D" id="1.10.10.60">
    <property type="entry name" value="Homeodomain-like"/>
    <property type="match status" value="2"/>
</dbReference>
<dbReference type="GO" id="GO:0003700">
    <property type="term" value="F:DNA-binding transcription factor activity"/>
    <property type="evidence" value="ECO:0007669"/>
    <property type="project" value="InterPro"/>
</dbReference>
<proteinExistence type="predicted"/>
<dbReference type="STRING" id="1452487.AVW16_03840"/>